<reference evidence="3" key="1">
    <citation type="submission" date="2013-11" db="EMBL/GenBank/DDBJ databases">
        <title>Genome sequence of the fusiform rust pathogen reveals effectors for host alternation and coevolution with pine.</title>
        <authorList>
            <consortium name="DOE Joint Genome Institute"/>
            <person name="Smith K."/>
            <person name="Pendleton A."/>
            <person name="Kubisiak T."/>
            <person name="Anderson C."/>
            <person name="Salamov A."/>
            <person name="Aerts A."/>
            <person name="Riley R."/>
            <person name="Clum A."/>
            <person name="Lindquist E."/>
            <person name="Ence D."/>
            <person name="Campbell M."/>
            <person name="Kronenberg Z."/>
            <person name="Feau N."/>
            <person name="Dhillon B."/>
            <person name="Hamelin R."/>
            <person name="Burleigh J."/>
            <person name="Smith J."/>
            <person name="Yandell M."/>
            <person name="Nelson C."/>
            <person name="Grigoriev I."/>
            <person name="Davis J."/>
        </authorList>
    </citation>
    <scope>NUCLEOTIDE SEQUENCE</scope>
    <source>
        <strain evidence="3">G11</strain>
    </source>
</reference>
<proteinExistence type="predicted"/>
<keyword evidence="4" id="KW-1185">Reference proteome</keyword>
<keyword evidence="2" id="KW-0732">Signal</keyword>
<name>A0A9P6TDK8_9BASI</name>
<evidence type="ECO:0000256" key="2">
    <source>
        <dbReference type="SAM" id="SignalP"/>
    </source>
</evidence>
<feature type="chain" id="PRO_5040132055" evidence="2">
    <location>
        <begin position="16"/>
        <end position="248"/>
    </location>
</feature>
<evidence type="ECO:0000256" key="1">
    <source>
        <dbReference type="SAM" id="MobiDB-lite"/>
    </source>
</evidence>
<sequence>MIIIINFSPLAVLTASDEALQQDIRYTNEEIDDLIQRTSEESKSNETSDSAKKVDKTFAFARVWEGRSRGLTSMDKVAADEETTNVQEQRSFWDSILQANQEEEQAAAASKETETGRGYRKRREVAYTLPEVEVSPKKRRTGGLNGEEDDLENDEDFKLPDQALESSDSEHVDLVDDDDVVIMPPGYAPNPSDAAKKAAAAEKKVKKRSSIFKDPAQVFSMCHWASLSRKQITITLYQCQDLQKSLGS</sequence>
<comment type="caution">
    <text evidence="3">The sequence shown here is derived from an EMBL/GenBank/DDBJ whole genome shotgun (WGS) entry which is preliminary data.</text>
</comment>
<evidence type="ECO:0000313" key="3">
    <source>
        <dbReference type="EMBL" id="KAG0148462.1"/>
    </source>
</evidence>
<dbReference type="AlphaFoldDB" id="A0A9P6TDK8"/>
<protein>
    <submittedName>
        <fullName evidence="3">Uncharacterized protein</fullName>
    </submittedName>
</protein>
<dbReference type="EMBL" id="MU167236">
    <property type="protein sequence ID" value="KAG0148462.1"/>
    <property type="molecule type" value="Genomic_DNA"/>
</dbReference>
<accession>A0A9P6TDK8</accession>
<gene>
    <name evidence="3" type="ORF">CROQUDRAFT_396509</name>
</gene>
<dbReference type="Proteomes" id="UP000886653">
    <property type="component" value="Unassembled WGS sequence"/>
</dbReference>
<organism evidence="3 4">
    <name type="scientific">Cronartium quercuum f. sp. fusiforme G11</name>
    <dbReference type="NCBI Taxonomy" id="708437"/>
    <lineage>
        <taxon>Eukaryota</taxon>
        <taxon>Fungi</taxon>
        <taxon>Dikarya</taxon>
        <taxon>Basidiomycota</taxon>
        <taxon>Pucciniomycotina</taxon>
        <taxon>Pucciniomycetes</taxon>
        <taxon>Pucciniales</taxon>
        <taxon>Coleosporiaceae</taxon>
        <taxon>Cronartium</taxon>
    </lineage>
</organism>
<feature type="compositionally biased region" description="Acidic residues" evidence="1">
    <location>
        <begin position="146"/>
        <end position="155"/>
    </location>
</feature>
<evidence type="ECO:0000313" key="4">
    <source>
        <dbReference type="Proteomes" id="UP000886653"/>
    </source>
</evidence>
<feature type="region of interest" description="Disordered" evidence="1">
    <location>
        <begin position="102"/>
        <end position="155"/>
    </location>
</feature>
<feature type="signal peptide" evidence="2">
    <location>
        <begin position="1"/>
        <end position="15"/>
    </location>
</feature>